<feature type="transmembrane region" description="Helical" evidence="6">
    <location>
        <begin position="394"/>
        <end position="414"/>
    </location>
</feature>
<dbReference type="PANTHER" id="PTHR16172:SF30">
    <property type="entry name" value="SUGAR BABY, ISOFORM C"/>
    <property type="match status" value="1"/>
</dbReference>
<dbReference type="PANTHER" id="PTHR16172">
    <property type="entry name" value="MAJOR FACILITATOR SUPERFAMILY DOMAIN-CONTAINING PROTEIN 6-LIKE"/>
    <property type="match status" value="1"/>
</dbReference>
<evidence type="ECO:0000256" key="4">
    <source>
        <dbReference type="ARBA" id="ARBA00022989"/>
    </source>
</evidence>
<dbReference type="CDD" id="cd17335">
    <property type="entry name" value="MFS_MFSD6"/>
    <property type="match status" value="1"/>
</dbReference>
<dbReference type="OMA" id="KMWGSIG"/>
<dbReference type="AlphaFoldDB" id="E9FTY1"/>
<feature type="transmembrane region" description="Helical" evidence="6">
    <location>
        <begin position="75"/>
        <end position="96"/>
    </location>
</feature>
<evidence type="ECO:0000256" key="3">
    <source>
        <dbReference type="ARBA" id="ARBA00022692"/>
    </source>
</evidence>
<evidence type="ECO:0000256" key="5">
    <source>
        <dbReference type="ARBA" id="ARBA00023136"/>
    </source>
</evidence>
<gene>
    <name evidence="8" type="ORF">DAPPUDRAFT_95106</name>
</gene>
<dbReference type="OrthoDB" id="515887at2759"/>
<evidence type="ECO:0000256" key="1">
    <source>
        <dbReference type="ARBA" id="ARBA00004141"/>
    </source>
</evidence>
<feature type="domain" description="Major facilitator superfamily associated" evidence="7">
    <location>
        <begin position="12"/>
        <end position="286"/>
    </location>
</feature>
<comment type="subcellular location">
    <subcellularLocation>
        <location evidence="1">Membrane</location>
        <topology evidence="1">Multi-pass membrane protein</topology>
    </subcellularLocation>
</comment>
<dbReference type="InterPro" id="IPR051717">
    <property type="entry name" value="MFS_MFSD6"/>
</dbReference>
<dbReference type="InterPro" id="IPR024989">
    <property type="entry name" value="MFS_assoc_dom"/>
</dbReference>
<feature type="transmembrane region" description="Helical" evidence="6">
    <location>
        <begin position="250"/>
        <end position="277"/>
    </location>
</feature>
<feature type="transmembrane region" description="Helical" evidence="6">
    <location>
        <begin position="426"/>
        <end position="445"/>
    </location>
</feature>
<dbReference type="Pfam" id="PF12832">
    <property type="entry name" value="MFS_1_like"/>
    <property type="match status" value="2"/>
</dbReference>
<dbReference type="InParanoid" id="E9FTY1"/>
<dbReference type="InterPro" id="IPR036259">
    <property type="entry name" value="MFS_trans_sf"/>
</dbReference>
<reference evidence="8 9" key="1">
    <citation type="journal article" date="2011" name="Science">
        <title>The ecoresponsive genome of Daphnia pulex.</title>
        <authorList>
            <person name="Colbourne J.K."/>
            <person name="Pfrender M.E."/>
            <person name="Gilbert D."/>
            <person name="Thomas W.K."/>
            <person name="Tucker A."/>
            <person name="Oakley T.H."/>
            <person name="Tokishita S."/>
            <person name="Aerts A."/>
            <person name="Arnold G.J."/>
            <person name="Basu M.K."/>
            <person name="Bauer D.J."/>
            <person name="Caceres C.E."/>
            <person name="Carmel L."/>
            <person name="Casola C."/>
            <person name="Choi J.H."/>
            <person name="Detter J.C."/>
            <person name="Dong Q."/>
            <person name="Dusheyko S."/>
            <person name="Eads B.D."/>
            <person name="Frohlich T."/>
            <person name="Geiler-Samerotte K.A."/>
            <person name="Gerlach D."/>
            <person name="Hatcher P."/>
            <person name="Jogdeo S."/>
            <person name="Krijgsveld J."/>
            <person name="Kriventseva E.V."/>
            <person name="Kultz D."/>
            <person name="Laforsch C."/>
            <person name="Lindquist E."/>
            <person name="Lopez J."/>
            <person name="Manak J.R."/>
            <person name="Muller J."/>
            <person name="Pangilinan J."/>
            <person name="Patwardhan R.P."/>
            <person name="Pitluck S."/>
            <person name="Pritham E.J."/>
            <person name="Rechtsteiner A."/>
            <person name="Rho M."/>
            <person name="Rogozin I.B."/>
            <person name="Sakarya O."/>
            <person name="Salamov A."/>
            <person name="Schaack S."/>
            <person name="Shapiro H."/>
            <person name="Shiga Y."/>
            <person name="Skalitzky C."/>
            <person name="Smith Z."/>
            <person name="Souvorov A."/>
            <person name="Sung W."/>
            <person name="Tang Z."/>
            <person name="Tsuchiya D."/>
            <person name="Tu H."/>
            <person name="Vos H."/>
            <person name="Wang M."/>
            <person name="Wolf Y.I."/>
            <person name="Yamagata H."/>
            <person name="Yamada T."/>
            <person name="Ye Y."/>
            <person name="Shaw J.R."/>
            <person name="Andrews J."/>
            <person name="Crease T.J."/>
            <person name="Tang H."/>
            <person name="Lucas S.M."/>
            <person name="Robertson H.M."/>
            <person name="Bork P."/>
            <person name="Koonin E.V."/>
            <person name="Zdobnov E.M."/>
            <person name="Grigoriev I.V."/>
            <person name="Lynch M."/>
            <person name="Boore J.L."/>
        </authorList>
    </citation>
    <scope>NUCLEOTIDE SEQUENCE [LARGE SCALE GENOMIC DNA]</scope>
</reference>
<proteinExistence type="inferred from homology"/>
<dbReference type="SUPFAM" id="SSF103473">
    <property type="entry name" value="MFS general substrate transporter"/>
    <property type="match status" value="2"/>
</dbReference>
<dbReference type="HOGENOM" id="CLU_013133_2_2_1"/>
<dbReference type="EMBL" id="GL732524">
    <property type="protein sequence ID" value="EFX89560.1"/>
    <property type="molecule type" value="Genomic_DNA"/>
</dbReference>
<feature type="transmembrane region" description="Helical" evidence="6">
    <location>
        <begin position="363"/>
        <end position="382"/>
    </location>
</feature>
<dbReference type="eggNOG" id="KOG3762">
    <property type="taxonomic scope" value="Eukaryota"/>
</dbReference>
<feature type="transmembrane region" description="Helical" evidence="6">
    <location>
        <begin position="38"/>
        <end position="63"/>
    </location>
</feature>
<feature type="transmembrane region" description="Helical" evidence="6">
    <location>
        <begin position="321"/>
        <end position="343"/>
    </location>
</feature>
<evidence type="ECO:0000259" key="7">
    <source>
        <dbReference type="Pfam" id="PF12832"/>
    </source>
</evidence>
<dbReference type="Gene3D" id="1.20.1250.20">
    <property type="entry name" value="MFS general substrate transporter like domains"/>
    <property type="match status" value="2"/>
</dbReference>
<keyword evidence="9" id="KW-1185">Reference proteome</keyword>
<accession>E9FTY1</accession>
<comment type="similarity">
    <text evidence="2">Belongs to the major facilitator superfamily. MFSD6 family.</text>
</comment>
<feature type="transmembrane region" description="Helical" evidence="6">
    <location>
        <begin position="490"/>
        <end position="508"/>
    </location>
</feature>
<organism evidence="8 9">
    <name type="scientific">Daphnia pulex</name>
    <name type="common">Water flea</name>
    <dbReference type="NCBI Taxonomy" id="6669"/>
    <lineage>
        <taxon>Eukaryota</taxon>
        <taxon>Metazoa</taxon>
        <taxon>Ecdysozoa</taxon>
        <taxon>Arthropoda</taxon>
        <taxon>Crustacea</taxon>
        <taxon>Branchiopoda</taxon>
        <taxon>Diplostraca</taxon>
        <taxon>Cladocera</taxon>
        <taxon>Anomopoda</taxon>
        <taxon>Daphniidae</taxon>
        <taxon>Daphnia</taxon>
    </lineage>
</organism>
<dbReference type="KEGG" id="dpx:DAPPUDRAFT_95106"/>
<evidence type="ECO:0000256" key="2">
    <source>
        <dbReference type="ARBA" id="ARBA00005241"/>
    </source>
</evidence>
<evidence type="ECO:0000313" key="9">
    <source>
        <dbReference type="Proteomes" id="UP000000305"/>
    </source>
</evidence>
<feature type="domain" description="Major facilitator superfamily associated" evidence="7">
    <location>
        <begin position="308"/>
        <end position="488"/>
    </location>
</feature>
<protein>
    <recommendedName>
        <fullName evidence="7">Major facilitator superfamily associated domain-containing protein</fullName>
    </recommendedName>
</protein>
<keyword evidence="3 6" id="KW-0812">Transmembrane</keyword>
<evidence type="ECO:0000313" key="8">
    <source>
        <dbReference type="EMBL" id="EFX89560.1"/>
    </source>
</evidence>
<dbReference type="FunCoup" id="E9FTY1">
    <property type="interactions" value="13"/>
</dbReference>
<keyword evidence="4 6" id="KW-1133">Transmembrane helix</keyword>
<dbReference type="GO" id="GO:0016020">
    <property type="term" value="C:membrane"/>
    <property type="evidence" value="ECO:0000318"/>
    <property type="project" value="GO_Central"/>
</dbReference>
<dbReference type="Proteomes" id="UP000000305">
    <property type="component" value="Unassembled WGS sequence"/>
</dbReference>
<sequence length="541" mass="60333">MLDVKINRKLLPIKSHYFLFNAGTAPLMPYIPTYAKQLGIPSSGVGIMYAIFPFVGLIAKPSFGALADKFKKGKLIFILSIIFTAIFFGCIAFIPAHTTDAFMDLECNSGETRLKTCNVTDGCALDKIEMEFQGKEIMECKLVCYDPNYSFLEQICNDGNISESCFSNQTHIEMTTYSNISDSTFEQTCLYFPVKHIYFNGTDIENPQCNGASGIKCSVDCNSSTVMDYIQNAIIEQIAEPYYKTIQFQLLFFLMAGAWAAQAVVVCLSDAICFNLLGDKPHNYVSIFKDILIKTKCVEVDYHQEPYQIKKILNLFKNVRVVLFLFSCITFGICIGIVWQFQLWFLEDLASAQGCDSLQWIKLLQGLAMGVQCFLGEAPFLFLSGRILKKFGHVHTMTMILLVMGIRLLAYSYLVNPWYTLPIDLLNGLTLGVYWSTMASYANLIAPPEATSTLQGIFGALFEGIGTSIGSLFGGFIYESYGGAIMFRSFGIYALVYGAIYSLSHFAMDFKRKSSDTKYFSNGGRVLSNYGSLVTGNTHSN</sequence>
<feature type="transmembrane region" description="Helical" evidence="6">
    <location>
        <begin position="457"/>
        <end position="478"/>
    </location>
</feature>
<keyword evidence="5 6" id="KW-0472">Membrane</keyword>
<evidence type="ECO:0000256" key="6">
    <source>
        <dbReference type="SAM" id="Phobius"/>
    </source>
</evidence>
<name>E9FTY1_DAPPU</name>